<keyword evidence="3" id="KW-1185">Reference proteome</keyword>
<reference evidence="2" key="1">
    <citation type="submission" date="2020-11" db="EMBL/GenBank/DDBJ databases">
        <title>Nocardioides sp. nov., isolated from Soil of Cynanchum wilfordii Hemsley rhizosphere.</title>
        <authorList>
            <person name="Lee J.-S."/>
            <person name="Suh M.K."/>
            <person name="Kim J.-S."/>
        </authorList>
    </citation>
    <scope>NUCLEOTIDE SEQUENCE</scope>
    <source>
        <strain evidence="2">KCTC 19275</strain>
    </source>
</reference>
<protein>
    <submittedName>
        <fullName evidence="2">Uncharacterized protein</fullName>
    </submittedName>
</protein>
<dbReference type="RefSeq" id="WP_194705335.1">
    <property type="nucleotide sequence ID" value="NZ_JADKPN010000001.1"/>
</dbReference>
<name>A0A930YCY4_9ACTN</name>
<sequence length="275" mass="29548">MTPLRRILGSVALASALLAPGLAAHAEPPAAGRVVTYPGDGRTVHLGQEGRLSGTPKGFRDFVHARLLHLWHQSGGAAACRSAATVVVKTWTSTGFARVGEGLYDPCPGGGYSQIYVKRDGTWRAPRALGSQEIRSCSLQAWFGLPLAVADRTCYSDFGENLAYRTYELPADFSTGDYAARVLAASFQDGTGLADAWARRPVADKLRKLQDAGADTFTVVRCFGADDAEYGALLGTSTRGCRLDVGYGDHTDGYLLRTFPARFGRWETRTVRALA</sequence>
<evidence type="ECO:0000313" key="3">
    <source>
        <dbReference type="Proteomes" id="UP000640489"/>
    </source>
</evidence>
<comment type="caution">
    <text evidence="2">The sequence shown here is derived from an EMBL/GenBank/DDBJ whole genome shotgun (WGS) entry which is preliminary data.</text>
</comment>
<proteinExistence type="predicted"/>
<evidence type="ECO:0000256" key="1">
    <source>
        <dbReference type="SAM" id="SignalP"/>
    </source>
</evidence>
<feature type="chain" id="PRO_5037940950" evidence="1">
    <location>
        <begin position="27"/>
        <end position="275"/>
    </location>
</feature>
<keyword evidence="1" id="KW-0732">Signal</keyword>
<accession>A0A930YCY4</accession>
<dbReference type="Proteomes" id="UP000640489">
    <property type="component" value="Unassembled WGS sequence"/>
</dbReference>
<dbReference type="AlphaFoldDB" id="A0A930YCY4"/>
<dbReference type="EMBL" id="JADKPN010000001">
    <property type="protein sequence ID" value="MBF4762193.1"/>
    <property type="molecule type" value="Genomic_DNA"/>
</dbReference>
<evidence type="ECO:0000313" key="2">
    <source>
        <dbReference type="EMBL" id="MBF4762193.1"/>
    </source>
</evidence>
<feature type="signal peptide" evidence="1">
    <location>
        <begin position="1"/>
        <end position="26"/>
    </location>
</feature>
<gene>
    <name evidence="2" type="ORF">ISU07_03570</name>
</gene>
<organism evidence="2 3">
    <name type="scientific">Nocardioides islandensis</name>
    <dbReference type="NCBI Taxonomy" id="433663"/>
    <lineage>
        <taxon>Bacteria</taxon>
        <taxon>Bacillati</taxon>
        <taxon>Actinomycetota</taxon>
        <taxon>Actinomycetes</taxon>
        <taxon>Propionibacteriales</taxon>
        <taxon>Nocardioidaceae</taxon>
        <taxon>Nocardioides</taxon>
    </lineage>
</organism>